<accession>A0A081C0E6</accession>
<dbReference type="PANTHER" id="PTHR43401:SF2">
    <property type="entry name" value="L-THREONINE 3-DEHYDROGENASE"/>
    <property type="match status" value="1"/>
</dbReference>
<gene>
    <name evidence="6" type="ORF">U27_05024</name>
</gene>
<comment type="cofactor">
    <cofactor evidence="4">
        <name>Zn(2+)</name>
        <dbReference type="ChEBI" id="CHEBI:29105"/>
    </cofactor>
</comment>
<dbReference type="Gene3D" id="3.40.50.720">
    <property type="entry name" value="NAD(P)-binding Rossmann-like Domain"/>
    <property type="match status" value="1"/>
</dbReference>
<dbReference type="SUPFAM" id="SSF50129">
    <property type="entry name" value="GroES-like"/>
    <property type="match status" value="1"/>
</dbReference>
<feature type="domain" description="Enoyl reductase (ER)" evidence="5">
    <location>
        <begin position="10"/>
        <end position="334"/>
    </location>
</feature>
<keyword evidence="7" id="KW-1185">Reference proteome</keyword>
<dbReference type="AlphaFoldDB" id="A0A081C0E6"/>
<reference evidence="6" key="1">
    <citation type="journal article" date="2015" name="PeerJ">
        <title>First genomic representation of candidate bacterial phylum KSB3 points to enhanced environmental sensing as a trigger of wastewater bulking.</title>
        <authorList>
            <person name="Sekiguchi Y."/>
            <person name="Ohashi A."/>
            <person name="Parks D.H."/>
            <person name="Yamauchi T."/>
            <person name="Tyson G.W."/>
            <person name="Hugenholtz P."/>
        </authorList>
    </citation>
    <scope>NUCLEOTIDE SEQUENCE [LARGE SCALE GENOMIC DNA]</scope>
</reference>
<comment type="similarity">
    <text evidence="4">Belongs to the zinc-containing alcohol dehydrogenase family.</text>
</comment>
<dbReference type="eggNOG" id="COG1063">
    <property type="taxonomic scope" value="Bacteria"/>
</dbReference>
<evidence type="ECO:0000256" key="4">
    <source>
        <dbReference type="RuleBase" id="RU361277"/>
    </source>
</evidence>
<dbReference type="HOGENOM" id="CLU_026673_11_0_0"/>
<dbReference type="InterPro" id="IPR002328">
    <property type="entry name" value="ADH_Zn_CS"/>
</dbReference>
<dbReference type="InterPro" id="IPR020843">
    <property type="entry name" value="ER"/>
</dbReference>
<dbReference type="EMBL" id="DF820466">
    <property type="protein sequence ID" value="GAK58051.1"/>
    <property type="molecule type" value="Genomic_DNA"/>
</dbReference>
<dbReference type="GO" id="GO:0016491">
    <property type="term" value="F:oxidoreductase activity"/>
    <property type="evidence" value="ECO:0007669"/>
    <property type="project" value="UniProtKB-KW"/>
</dbReference>
<keyword evidence="1 4" id="KW-0479">Metal-binding</keyword>
<proteinExistence type="inferred from homology"/>
<keyword evidence="3" id="KW-0560">Oxidoreductase</keyword>
<evidence type="ECO:0000313" key="6">
    <source>
        <dbReference type="EMBL" id="GAK58051.1"/>
    </source>
</evidence>
<sequence>MKAAVLYKPGDIKIQELDIPKPDKKDVLIKVKACGVCGTDNALYHGEYPGNYPVVVGHEFSGDVVEIGAEVTKFTPGDRVTADPNKVCHTCDYCRAGYEHLCEHLSSMGVHIHGADAEYCVMPESNVYRISDALAYEEAAFCEPLACAIHGTDLAHIKVGDTVLVIGAGGMGNLITQCAVHSGAARVIVSEPIALRRERAIENGATHVIDPLHQDLERELKNIKRIGADIVFEVAGNLNAQKQCISLVRKGGTIVFFGCSPQNGLVEVNPFIINEHELKICGSFNNQFATARAVEMLGSRKIRVDNLISHRIVLNDYLEVFKLFGGRETLKLMVIMNE</sequence>
<dbReference type="Pfam" id="PF08240">
    <property type="entry name" value="ADH_N"/>
    <property type="match status" value="1"/>
</dbReference>
<dbReference type="Proteomes" id="UP000030661">
    <property type="component" value="Unassembled WGS sequence"/>
</dbReference>
<dbReference type="InterPro" id="IPR013154">
    <property type="entry name" value="ADH-like_N"/>
</dbReference>
<evidence type="ECO:0000256" key="1">
    <source>
        <dbReference type="ARBA" id="ARBA00022723"/>
    </source>
</evidence>
<protein>
    <submittedName>
        <fullName evidence="6">L-threonine 3-dehydrogenase</fullName>
    </submittedName>
</protein>
<dbReference type="PANTHER" id="PTHR43401">
    <property type="entry name" value="L-THREONINE 3-DEHYDROGENASE"/>
    <property type="match status" value="1"/>
</dbReference>
<dbReference type="InterPro" id="IPR013149">
    <property type="entry name" value="ADH-like_C"/>
</dbReference>
<dbReference type="STRING" id="1499967.U27_05024"/>
<dbReference type="Gene3D" id="3.90.180.10">
    <property type="entry name" value="Medium-chain alcohol dehydrogenases, catalytic domain"/>
    <property type="match status" value="1"/>
</dbReference>
<name>A0A081C0E6_VECG1</name>
<evidence type="ECO:0000256" key="2">
    <source>
        <dbReference type="ARBA" id="ARBA00022833"/>
    </source>
</evidence>
<dbReference type="Pfam" id="PF00107">
    <property type="entry name" value="ADH_zinc_N"/>
    <property type="match status" value="1"/>
</dbReference>
<dbReference type="GO" id="GO:0008270">
    <property type="term" value="F:zinc ion binding"/>
    <property type="evidence" value="ECO:0007669"/>
    <property type="project" value="InterPro"/>
</dbReference>
<dbReference type="PROSITE" id="PS00059">
    <property type="entry name" value="ADH_ZINC"/>
    <property type="match status" value="1"/>
</dbReference>
<keyword evidence="2 4" id="KW-0862">Zinc</keyword>
<dbReference type="CDD" id="cd08234">
    <property type="entry name" value="threonine_DH_like"/>
    <property type="match status" value="1"/>
</dbReference>
<dbReference type="InterPro" id="IPR036291">
    <property type="entry name" value="NAD(P)-bd_dom_sf"/>
</dbReference>
<evidence type="ECO:0000259" key="5">
    <source>
        <dbReference type="SMART" id="SM00829"/>
    </source>
</evidence>
<evidence type="ECO:0000256" key="3">
    <source>
        <dbReference type="ARBA" id="ARBA00023002"/>
    </source>
</evidence>
<evidence type="ECO:0000313" key="7">
    <source>
        <dbReference type="Proteomes" id="UP000030661"/>
    </source>
</evidence>
<dbReference type="SMART" id="SM00829">
    <property type="entry name" value="PKS_ER"/>
    <property type="match status" value="1"/>
</dbReference>
<dbReference type="SUPFAM" id="SSF51735">
    <property type="entry name" value="NAD(P)-binding Rossmann-fold domains"/>
    <property type="match status" value="1"/>
</dbReference>
<organism evidence="6">
    <name type="scientific">Vecturithrix granuli</name>
    <dbReference type="NCBI Taxonomy" id="1499967"/>
    <lineage>
        <taxon>Bacteria</taxon>
        <taxon>Candidatus Moduliflexota</taxon>
        <taxon>Candidatus Vecturitrichia</taxon>
        <taxon>Candidatus Vecturitrichales</taxon>
        <taxon>Candidatus Vecturitrichaceae</taxon>
        <taxon>Candidatus Vecturithrix</taxon>
    </lineage>
</organism>
<dbReference type="InterPro" id="IPR050129">
    <property type="entry name" value="Zn_alcohol_dh"/>
</dbReference>
<dbReference type="InterPro" id="IPR011032">
    <property type="entry name" value="GroES-like_sf"/>
</dbReference>